<dbReference type="PANTHER" id="PTHR31606">
    <property type="entry name" value="WW DOMAIN BINDING PROTEIN 2, ISOFORM E"/>
    <property type="match status" value="1"/>
</dbReference>
<dbReference type="eggNOG" id="KOG3294">
    <property type="taxonomic scope" value="Eukaryota"/>
</dbReference>
<evidence type="ECO:0000313" key="3">
    <source>
        <dbReference type="Ensembl" id="ENSLOCP00000014276.1"/>
    </source>
</evidence>
<dbReference type="GO" id="GO:0031490">
    <property type="term" value="F:chromatin DNA binding"/>
    <property type="evidence" value="ECO:0000318"/>
    <property type="project" value="GO_Central"/>
</dbReference>
<dbReference type="Proteomes" id="UP000018468">
    <property type="component" value="Linkage group LG10"/>
</dbReference>
<dbReference type="Pfam" id="PF02893">
    <property type="entry name" value="GRAM"/>
    <property type="match status" value="1"/>
</dbReference>
<reference evidence="3" key="3">
    <citation type="submission" date="2025-09" db="UniProtKB">
        <authorList>
            <consortium name="Ensembl"/>
        </authorList>
    </citation>
    <scope>IDENTIFICATION</scope>
</reference>
<feature type="compositionally biased region" description="Low complexity" evidence="1">
    <location>
        <begin position="217"/>
        <end position="233"/>
    </location>
</feature>
<dbReference type="RefSeq" id="XP_006635167.1">
    <property type="nucleotide sequence ID" value="XM_006635104.3"/>
</dbReference>
<feature type="domain" description="GRAM" evidence="2">
    <location>
        <begin position="44"/>
        <end position="131"/>
    </location>
</feature>
<dbReference type="GO" id="GO:0005634">
    <property type="term" value="C:nucleus"/>
    <property type="evidence" value="ECO:0000318"/>
    <property type="project" value="GO_Central"/>
</dbReference>
<dbReference type="GO" id="GO:0045893">
    <property type="term" value="P:positive regulation of DNA-templated transcription"/>
    <property type="evidence" value="ECO:0000318"/>
    <property type="project" value="GO_Central"/>
</dbReference>
<name>W5N0W7_LEPOC</name>
<dbReference type="FunCoup" id="W5N0W7">
    <property type="interactions" value="825"/>
</dbReference>
<feature type="region of interest" description="Disordered" evidence="1">
    <location>
        <begin position="191"/>
        <end position="257"/>
    </location>
</feature>
<dbReference type="GO" id="GO:0003713">
    <property type="term" value="F:transcription coactivator activity"/>
    <property type="evidence" value="ECO:0000318"/>
    <property type="project" value="GO_Central"/>
</dbReference>
<dbReference type="InterPro" id="IPR044852">
    <property type="entry name" value="WBP2-like"/>
</dbReference>
<proteinExistence type="predicted"/>
<dbReference type="HOGENOM" id="CLU_057206_1_2_1"/>
<dbReference type="InterPro" id="IPR004182">
    <property type="entry name" value="GRAM"/>
</dbReference>
<reference evidence="3" key="2">
    <citation type="submission" date="2025-08" db="UniProtKB">
        <authorList>
            <consortium name="Ensembl"/>
        </authorList>
    </citation>
    <scope>IDENTIFICATION</scope>
</reference>
<dbReference type="PANTHER" id="PTHR31606:SF4">
    <property type="entry name" value="WW DOMAIN-BINDING PROTEIN 2"/>
    <property type="match status" value="1"/>
</dbReference>
<evidence type="ECO:0000313" key="4">
    <source>
        <dbReference type="Proteomes" id="UP000018468"/>
    </source>
</evidence>
<evidence type="ECO:0000256" key="1">
    <source>
        <dbReference type="SAM" id="MobiDB-lite"/>
    </source>
</evidence>
<dbReference type="EMBL" id="AHAT01000288">
    <property type="status" value="NOT_ANNOTATED_CDS"/>
    <property type="molecule type" value="Genomic_DNA"/>
</dbReference>
<feature type="compositionally biased region" description="Basic and acidic residues" evidence="1">
    <location>
        <begin position="241"/>
        <end position="257"/>
    </location>
</feature>
<evidence type="ECO:0000259" key="2">
    <source>
        <dbReference type="Pfam" id="PF02893"/>
    </source>
</evidence>
<dbReference type="AlphaFoldDB" id="W5N0W7"/>
<reference evidence="4" key="1">
    <citation type="submission" date="2011-12" db="EMBL/GenBank/DDBJ databases">
        <title>The Draft Genome of Lepisosteus oculatus.</title>
        <authorList>
            <consortium name="The Broad Institute Genome Assembly &amp; Analysis Group"/>
            <consortium name="Computational R&amp;D Group"/>
            <consortium name="and Sequencing Platform"/>
            <person name="Di Palma F."/>
            <person name="Alfoldi J."/>
            <person name="Johnson J."/>
            <person name="Berlin A."/>
            <person name="Gnerre S."/>
            <person name="Jaffe D."/>
            <person name="MacCallum I."/>
            <person name="Young S."/>
            <person name="Walker B.J."/>
            <person name="Lander E.S."/>
            <person name="Lindblad-Toh K."/>
        </authorList>
    </citation>
    <scope>NUCLEOTIDE SEQUENCE [LARGE SCALE GENOMIC DNA]</scope>
</reference>
<dbReference type="Ensembl" id="ENSLOCT00000014305.1">
    <property type="protein sequence ID" value="ENSLOCP00000014276.1"/>
    <property type="gene ID" value="ENSLOCG00000011614.1"/>
</dbReference>
<dbReference type="Bgee" id="ENSLOCG00000011614">
    <property type="expression patterns" value="Expressed in brain and 13 other cell types or tissues"/>
</dbReference>
<dbReference type="OrthoDB" id="1259151at2759"/>
<dbReference type="SUPFAM" id="SSF50729">
    <property type="entry name" value="PH domain-like"/>
    <property type="match status" value="1"/>
</dbReference>
<dbReference type="STRING" id="7918.ENSLOCP00000014276"/>
<dbReference type="CTD" id="23558"/>
<dbReference type="CDD" id="cd13214">
    <property type="entry name" value="PH-GRAM_WBP2"/>
    <property type="match status" value="1"/>
</dbReference>
<dbReference type="InParanoid" id="W5N0W7"/>
<keyword evidence="4" id="KW-1185">Reference proteome</keyword>
<accession>W5N0W7</accession>
<organism evidence="3 4">
    <name type="scientific">Lepisosteus oculatus</name>
    <name type="common">Spotted gar</name>
    <dbReference type="NCBI Taxonomy" id="7918"/>
    <lineage>
        <taxon>Eukaryota</taxon>
        <taxon>Metazoa</taxon>
        <taxon>Chordata</taxon>
        <taxon>Craniata</taxon>
        <taxon>Vertebrata</taxon>
        <taxon>Euteleostomi</taxon>
        <taxon>Actinopterygii</taxon>
        <taxon>Neopterygii</taxon>
        <taxon>Holostei</taxon>
        <taxon>Semionotiformes</taxon>
        <taxon>Lepisosteidae</taxon>
        <taxon>Lepisosteus</taxon>
    </lineage>
</organism>
<dbReference type="KEGG" id="loc:102697371"/>
<dbReference type="OMA" id="PYPGINA"/>
<dbReference type="GeneTree" id="ENSGT00530000063718"/>
<sequence>MALNKNNSDSGGVIINNSESVLMTYDHVELSFTDAETLPEPFRKSKKGSIYLTPYRVIFLTKGKDPMQSFMMPFYLMKGCEVKQPVLGANYIKGIVSSESEGGWEGSCNFRLTFSSGGAIEFGQYMLQVASQASRGQPVSGAFGCPYMPNGAYSYPSPPANGMYAGPPPGYVYPPPPAGFYPGPPTFDSAASYMPPPPYSGPMEQPAQDPGLPNTPAAQAKAAEAAASTSYSSPGPPVYMPEDKPPPYSPPEDKKSK</sequence>
<dbReference type="GeneID" id="102697371"/>
<protein>
    <submittedName>
        <fullName evidence="3">WW domain binding protein 2</fullName>
    </submittedName>
</protein>